<dbReference type="EMBL" id="JACPRF010000198">
    <property type="protein sequence ID" value="MBI2876519.1"/>
    <property type="molecule type" value="Genomic_DNA"/>
</dbReference>
<dbReference type="Gene3D" id="1.10.10.1330">
    <property type="entry name" value="RNA polymerase sigma-54 factor, core-binding domain"/>
    <property type="match status" value="1"/>
</dbReference>
<sequence>MTMKARLEIKQTQKLVMTTMLQQAIELLTMTRLELTQVIQQELLENPLLEELTDSEFEIEGEPTGMYEGSAEEGEEEPPRQEEGTEEFDIDWENYILDNLDLGFSEEEATRAPSPESVLPKEVTLSDHLIWQLNLSCQTEREKEIGLALIGNLDDDGYLRAGIEEVATECGETVEDVERVLAIVQSFEPTGVGARTLQECLLLQTHTLERERELAEELIHNHLASLEARDFARISRALGVPVEQVMEACKQIKALTPYPGRKFGQERIEYIMPDVLVVKNGEDYQVIINDEGVPKLRVNPYYRNILRGGGGLKSSARQFVEEKFRSAIWLIKGIEQRRQTLYKVSKSIVTFQKDFFDRGLDCLKPLVLRDVAEDIGMHESTVSRVTSHKYMHTPQGLLDFKYFFHSGISHRDGDDLSSKTVKNMIKQMIIQEDPQKPLTDDKIVKLLHKDNIIIARRTVNKYRKELKIPPSSKRKKLLL</sequence>
<feature type="domain" description="RNA polymerase sigma factor 54 DNA-binding" evidence="10">
    <location>
        <begin position="318"/>
        <end position="476"/>
    </location>
</feature>
<dbReference type="GO" id="GO:0006352">
    <property type="term" value="P:DNA-templated transcription initiation"/>
    <property type="evidence" value="ECO:0007669"/>
    <property type="project" value="InterPro"/>
</dbReference>
<dbReference type="GO" id="GO:0016987">
    <property type="term" value="F:sigma factor activity"/>
    <property type="evidence" value="ECO:0007669"/>
    <property type="project" value="UniProtKB-KW"/>
</dbReference>
<dbReference type="AlphaFoldDB" id="A0A932CNQ4"/>
<dbReference type="PANTHER" id="PTHR32248">
    <property type="entry name" value="RNA POLYMERASE SIGMA-54 FACTOR"/>
    <property type="match status" value="1"/>
</dbReference>
<keyword evidence="6" id="KW-0731">Sigma factor</keyword>
<dbReference type="InterPro" id="IPR007046">
    <property type="entry name" value="RNA_pol_sigma_54_core-bd"/>
</dbReference>
<dbReference type="NCBIfam" id="NF009118">
    <property type="entry name" value="PRK12469.1"/>
    <property type="match status" value="1"/>
</dbReference>
<evidence type="ECO:0000256" key="3">
    <source>
        <dbReference type="ARBA" id="ARBA00022679"/>
    </source>
</evidence>
<dbReference type="GO" id="GO:0016779">
    <property type="term" value="F:nucleotidyltransferase activity"/>
    <property type="evidence" value="ECO:0007669"/>
    <property type="project" value="UniProtKB-KW"/>
</dbReference>
<keyword evidence="4" id="KW-0548">Nucleotidyltransferase</keyword>
<dbReference type="Proteomes" id="UP000769766">
    <property type="component" value="Unassembled WGS sequence"/>
</dbReference>
<evidence type="ECO:0000256" key="9">
    <source>
        <dbReference type="SAM" id="MobiDB-lite"/>
    </source>
</evidence>
<dbReference type="PROSITE" id="PS00717">
    <property type="entry name" value="SIGMA54_1"/>
    <property type="match status" value="1"/>
</dbReference>
<dbReference type="PROSITE" id="PS50044">
    <property type="entry name" value="SIGMA54_3"/>
    <property type="match status" value="1"/>
</dbReference>
<evidence type="ECO:0000259" key="11">
    <source>
        <dbReference type="Pfam" id="PF04963"/>
    </source>
</evidence>
<evidence type="ECO:0000313" key="13">
    <source>
        <dbReference type="Proteomes" id="UP000769766"/>
    </source>
</evidence>
<dbReference type="GO" id="GO:0001216">
    <property type="term" value="F:DNA-binding transcription activator activity"/>
    <property type="evidence" value="ECO:0007669"/>
    <property type="project" value="InterPro"/>
</dbReference>
<protein>
    <submittedName>
        <fullName evidence="12">RNA polymerase factor sigma-54</fullName>
    </submittedName>
</protein>
<dbReference type="Pfam" id="PF04963">
    <property type="entry name" value="Sigma54_CBD"/>
    <property type="match status" value="1"/>
</dbReference>
<keyword evidence="7" id="KW-0238">DNA-binding</keyword>
<comment type="caution">
    <text evidence="12">The sequence shown here is derived from an EMBL/GenBank/DDBJ whole genome shotgun (WGS) entry which is preliminary data.</text>
</comment>
<dbReference type="Pfam" id="PF00309">
    <property type="entry name" value="Sigma54_AID"/>
    <property type="match status" value="1"/>
</dbReference>
<reference evidence="12" key="1">
    <citation type="submission" date="2020-07" db="EMBL/GenBank/DDBJ databases">
        <title>Huge and variable diversity of episymbiotic CPR bacteria and DPANN archaea in groundwater ecosystems.</title>
        <authorList>
            <person name="He C.Y."/>
            <person name="Keren R."/>
            <person name="Whittaker M."/>
            <person name="Farag I.F."/>
            <person name="Doudna J."/>
            <person name="Cate J.H.D."/>
            <person name="Banfield J.F."/>
        </authorList>
    </citation>
    <scope>NUCLEOTIDE SEQUENCE</scope>
    <source>
        <strain evidence="12">NC_groundwater_672_Ag_B-0.1um_62_36</strain>
    </source>
</reference>
<evidence type="ECO:0000256" key="5">
    <source>
        <dbReference type="ARBA" id="ARBA00023015"/>
    </source>
</evidence>
<gene>
    <name evidence="12" type="primary">rpoN</name>
    <name evidence="12" type="ORF">HYY20_06525</name>
</gene>
<evidence type="ECO:0000256" key="6">
    <source>
        <dbReference type="ARBA" id="ARBA00023082"/>
    </source>
</evidence>
<dbReference type="PANTHER" id="PTHR32248:SF4">
    <property type="entry name" value="RNA POLYMERASE SIGMA-54 FACTOR"/>
    <property type="match status" value="1"/>
</dbReference>
<evidence type="ECO:0000256" key="7">
    <source>
        <dbReference type="ARBA" id="ARBA00023125"/>
    </source>
</evidence>
<dbReference type="PRINTS" id="PR00045">
    <property type="entry name" value="SIGMA54FCT"/>
</dbReference>
<feature type="domain" description="RNA polymerase sigma factor 54 core-binding" evidence="11">
    <location>
        <begin position="116"/>
        <end position="302"/>
    </location>
</feature>
<accession>A0A932CNQ4</accession>
<evidence type="ECO:0000256" key="4">
    <source>
        <dbReference type="ARBA" id="ARBA00022695"/>
    </source>
</evidence>
<evidence type="ECO:0000256" key="1">
    <source>
        <dbReference type="ARBA" id="ARBA00008798"/>
    </source>
</evidence>
<name>A0A932CNQ4_UNCTE</name>
<comment type="similarity">
    <text evidence="1">Belongs to the sigma-54 factor family.</text>
</comment>
<feature type="region of interest" description="Disordered" evidence="9">
    <location>
        <begin position="62"/>
        <end position="88"/>
    </location>
</feature>
<keyword evidence="3" id="KW-0808">Transferase</keyword>
<dbReference type="Gene3D" id="1.10.10.60">
    <property type="entry name" value="Homeodomain-like"/>
    <property type="match status" value="1"/>
</dbReference>
<dbReference type="PIRSF" id="PIRSF000774">
    <property type="entry name" value="RpoN"/>
    <property type="match status" value="1"/>
</dbReference>
<keyword evidence="2" id="KW-0240">DNA-directed RNA polymerase</keyword>
<dbReference type="Pfam" id="PF04552">
    <property type="entry name" value="Sigma54_DBD"/>
    <property type="match status" value="1"/>
</dbReference>
<dbReference type="InterPro" id="IPR007634">
    <property type="entry name" value="RNA_pol_sigma_54_DNA-bd"/>
</dbReference>
<keyword evidence="8" id="KW-0804">Transcription</keyword>
<dbReference type="GO" id="GO:0003677">
    <property type="term" value="F:DNA binding"/>
    <property type="evidence" value="ECO:0007669"/>
    <property type="project" value="UniProtKB-KW"/>
</dbReference>
<dbReference type="NCBIfam" id="TIGR02395">
    <property type="entry name" value="rpoN_sigma"/>
    <property type="match status" value="1"/>
</dbReference>
<dbReference type="PROSITE" id="PS00718">
    <property type="entry name" value="SIGMA54_2"/>
    <property type="match status" value="1"/>
</dbReference>
<evidence type="ECO:0000313" key="12">
    <source>
        <dbReference type="EMBL" id="MBI2876519.1"/>
    </source>
</evidence>
<evidence type="ECO:0000256" key="8">
    <source>
        <dbReference type="ARBA" id="ARBA00023163"/>
    </source>
</evidence>
<keyword evidence="5" id="KW-0805">Transcription regulation</keyword>
<proteinExistence type="inferred from homology"/>
<organism evidence="12 13">
    <name type="scientific">Tectimicrobiota bacterium</name>
    <dbReference type="NCBI Taxonomy" id="2528274"/>
    <lineage>
        <taxon>Bacteria</taxon>
        <taxon>Pseudomonadati</taxon>
        <taxon>Nitrospinota/Tectimicrobiota group</taxon>
        <taxon>Candidatus Tectimicrobiota</taxon>
    </lineage>
</organism>
<dbReference type="InterPro" id="IPR000394">
    <property type="entry name" value="RNA_pol_sigma_54"/>
</dbReference>
<dbReference type="GO" id="GO:0000428">
    <property type="term" value="C:DNA-directed RNA polymerase complex"/>
    <property type="evidence" value="ECO:0007669"/>
    <property type="project" value="UniProtKB-KW"/>
</dbReference>
<evidence type="ECO:0000259" key="10">
    <source>
        <dbReference type="Pfam" id="PF04552"/>
    </source>
</evidence>
<dbReference type="InterPro" id="IPR038709">
    <property type="entry name" value="RpoN_core-bd_sf"/>
</dbReference>
<evidence type="ECO:0000256" key="2">
    <source>
        <dbReference type="ARBA" id="ARBA00022478"/>
    </source>
</evidence>